<evidence type="ECO:0000313" key="3">
    <source>
        <dbReference type="EMBL" id="MFK2932709.1"/>
    </source>
</evidence>
<proteinExistence type="predicted"/>
<feature type="domain" description="Teneurin-like YD-shell" evidence="2">
    <location>
        <begin position="65"/>
        <end position="160"/>
    </location>
</feature>
<name>A0ABW8KKP8_9GAMM</name>
<dbReference type="PANTHER" id="PTHR32305:SF15">
    <property type="entry name" value="PROTEIN RHSA-RELATED"/>
    <property type="match status" value="1"/>
</dbReference>
<gene>
    <name evidence="3" type="ORF">ISP14_18180</name>
</gene>
<reference evidence="3 4" key="1">
    <citation type="submission" date="2020-10" db="EMBL/GenBank/DDBJ databases">
        <title>Phylogeny of dyella-like bacteria.</title>
        <authorList>
            <person name="Fu J."/>
        </authorList>
    </citation>
    <scope>NUCLEOTIDE SEQUENCE [LARGE SCALE GENOMIC DNA]</scope>
    <source>
        <strain evidence="3 4">DKC-1</strain>
    </source>
</reference>
<evidence type="ECO:0000313" key="4">
    <source>
        <dbReference type="Proteomes" id="UP001620397"/>
    </source>
</evidence>
<protein>
    <recommendedName>
        <fullName evidence="2">Teneurin-like YD-shell domain-containing protein</fullName>
    </recommendedName>
</protein>
<dbReference type="Pfam" id="PF25023">
    <property type="entry name" value="TEN_YD-shell"/>
    <property type="match status" value="1"/>
</dbReference>
<dbReference type="NCBIfam" id="TIGR03696">
    <property type="entry name" value="Rhs_assc_core"/>
    <property type="match status" value="1"/>
</dbReference>
<dbReference type="InterPro" id="IPR056823">
    <property type="entry name" value="TEN-like_YD-shell"/>
</dbReference>
<dbReference type="EMBL" id="JADIKL010000016">
    <property type="protein sequence ID" value="MFK2932709.1"/>
    <property type="molecule type" value="Genomic_DNA"/>
</dbReference>
<comment type="caution">
    <text evidence="3">The sequence shown here is derived from an EMBL/GenBank/DDBJ whole genome shotgun (WGS) entry which is preliminary data.</text>
</comment>
<dbReference type="PRINTS" id="PR00394">
    <property type="entry name" value="RHSPROTEIN"/>
</dbReference>
<dbReference type="InterPro" id="IPR022385">
    <property type="entry name" value="Rhs_assc_core"/>
</dbReference>
<keyword evidence="4" id="KW-1185">Reference proteome</keyword>
<dbReference type="PANTHER" id="PTHR32305">
    <property type="match status" value="1"/>
</dbReference>
<evidence type="ECO:0000256" key="1">
    <source>
        <dbReference type="ARBA" id="ARBA00022737"/>
    </source>
</evidence>
<dbReference type="Gene3D" id="2.180.10.10">
    <property type="entry name" value="RHS repeat-associated core"/>
    <property type="match status" value="1"/>
</dbReference>
<organism evidence="3 4">
    <name type="scientific">Dyella agri</name>
    <dbReference type="NCBI Taxonomy" id="1926869"/>
    <lineage>
        <taxon>Bacteria</taxon>
        <taxon>Pseudomonadati</taxon>
        <taxon>Pseudomonadota</taxon>
        <taxon>Gammaproteobacteria</taxon>
        <taxon>Lysobacterales</taxon>
        <taxon>Rhodanobacteraceae</taxon>
        <taxon>Dyella</taxon>
    </lineage>
</organism>
<dbReference type="InterPro" id="IPR050708">
    <property type="entry name" value="T6SS_VgrG/RHS"/>
</dbReference>
<keyword evidence="1" id="KW-0677">Repeat</keyword>
<dbReference type="Proteomes" id="UP001620397">
    <property type="component" value="Unassembled WGS sequence"/>
</dbReference>
<evidence type="ECO:0000259" key="2">
    <source>
        <dbReference type="Pfam" id="PF25023"/>
    </source>
</evidence>
<accession>A0ABW8KKP8</accession>
<sequence>MVLASAWQLGSPSNARVGETPAPLAIRGPSEKELRVGTSTRDYVWMDGIPVANVDTTGTTSTIAYVTADQLGTPRAIADSSGTTVWQWAYQSNAWGEAAPTGTGYVYNLRFPGQYADAETGLSYNVNRDYDSDTGRYMQSDPLGLKGGQLNTYAYVGNNPLEFIDQLGLYDFYVTVWNGNYLAGEVGHVGTFTGDGTRLTSQFPDQHRAWGDNTSPDWPTTVNLEDGRQPDEVYKVHVPDNREGAIKNAAQNARSAKQWFFVPVKHNQTNCVDAALGVMNAAGFPIELMNGPILTPNEMNDAMEQMAALSLLANSPSASITQVSHVPW</sequence>